<dbReference type="PANTHER" id="PTHR32071">
    <property type="entry name" value="TRANSCRIPTIONAL REGULATORY PROTEIN"/>
    <property type="match status" value="1"/>
</dbReference>
<dbReference type="InterPro" id="IPR058031">
    <property type="entry name" value="AAA_lid_NorR"/>
</dbReference>
<dbReference type="InterPro" id="IPR027417">
    <property type="entry name" value="P-loop_NTPase"/>
</dbReference>
<keyword evidence="5" id="KW-0804">Transcription</keyword>
<dbReference type="PROSITE" id="PS50045">
    <property type="entry name" value="SIGMA54_INTERACT_4"/>
    <property type="match status" value="1"/>
</dbReference>
<keyword evidence="1" id="KW-0547">Nucleotide-binding</keyword>
<dbReference type="InterPro" id="IPR003593">
    <property type="entry name" value="AAA+_ATPase"/>
</dbReference>
<keyword evidence="2" id="KW-0067">ATP-binding</keyword>
<dbReference type="SMART" id="SM00091">
    <property type="entry name" value="PAS"/>
    <property type="match status" value="1"/>
</dbReference>
<dbReference type="SMART" id="SM00382">
    <property type="entry name" value="AAA"/>
    <property type="match status" value="1"/>
</dbReference>
<feature type="domain" description="PAS" evidence="7">
    <location>
        <begin position="152"/>
        <end position="197"/>
    </location>
</feature>
<dbReference type="RefSeq" id="WP_042682603.1">
    <property type="nucleotide sequence ID" value="NZ_CABKTM010000049.1"/>
</dbReference>
<gene>
    <name evidence="8" type="ORF">NSA23_13395</name>
</gene>
<dbReference type="CDD" id="cd00009">
    <property type="entry name" value="AAA"/>
    <property type="match status" value="1"/>
</dbReference>
<evidence type="ECO:0000259" key="7">
    <source>
        <dbReference type="PROSITE" id="PS50112"/>
    </source>
</evidence>
<dbReference type="CDD" id="cd00130">
    <property type="entry name" value="PAS"/>
    <property type="match status" value="1"/>
</dbReference>
<feature type="domain" description="Sigma-54 factor interaction" evidence="6">
    <location>
        <begin position="274"/>
        <end position="504"/>
    </location>
</feature>
<proteinExistence type="predicted"/>
<dbReference type="EMBL" id="JANJZL010000011">
    <property type="protein sequence ID" value="MCR2045098.1"/>
    <property type="molecule type" value="Genomic_DNA"/>
</dbReference>
<dbReference type="Gene3D" id="3.30.450.40">
    <property type="match status" value="1"/>
</dbReference>
<dbReference type="AlphaFoldDB" id="A0A9X2MKB6"/>
<dbReference type="OrthoDB" id="5411866at2"/>
<dbReference type="InterPro" id="IPR025943">
    <property type="entry name" value="Sigma_54_int_dom_ATP-bd_2"/>
</dbReference>
<dbReference type="GO" id="GO:0006355">
    <property type="term" value="P:regulation of DNA-templated transcription"/>
    <property type="evidence" value="ECO:0007669"/>
    <property type="project" value="InterPro"/>
</dbReference>
<dbReference type="SUPFAM" id="SSF52540">
    <property type="entry name" value="P-loop containing nucleoside triphosphate hydrolases"/>
    <property type="match status" value="1"/>
</dbReference>
<organism evidence="8 9">
    <name type="scientific">Anaerosalibacter massiliensis</name>
    <dbReference type="NCBI Taxonomy" id="1347392"/>
    <lineage>
        <taxon>Bacteria</taxon>
        <taxon>Bacillati</taxon>
        <taxon>Bacillota</taxon>
        <taxon>Tissierellia</taxon>
        <taxon>Tissierellales</taxon>
        <taxon>Sporanaerobacteraceae</taxon>
        <taxon>Anaerosalibacter</taxon>
    </lineage>
</organism>
<evidence type="ECO:0000256" key="4">
    <source>
        <dbReference type="ARBA" id="ARBA00023125"/>
    </source>
</evidence>
<protein>
    <submittedName>
        <fullName evidence="8">Sigma 54-interacting transcriptional regulator</fullName>
    </submittedName>
</protein>
<dbReference type="FunFam" id="3.40.50.300:FF:000006">
    <property type="entry name" value="DNA-binding transcriptional regulator NtrC"/>
    <property type="match status" value="1"/>
</dbReference>
<keyword evidence="3" id="KW-0805">Transcription regulation</keyword>
<dbReference type="Gene3D" id="1.10.10.60">
    <property type="entry name" value="Homeodomain-like"/>
    <property type="match status" value="1"/>
</dbReference>
<evidence type="ECO:0000256" key="1">
    <source>
        <dbReference type="ARBA" id="ARBA00022741"/>
    </source>
</evidence>
<dbReference type="InterPro" id="IPR035965">
    <property type="entry name" value="PAS-like_dom_sf"/>
</dbReference>
<dbReference type="Gene3D" id="3.30.450.20">
    <property type="entry name" value="PAS domain"/>
    <property type="match status" value="1"/>
</dbReference>
<reference evidence="8" key="1">
    <citation type="submission" date="2022-07" db="EMBL/GenBank/DDBJ databases">
        <title>Enhanced cultured diversity of the mouse gut microbiota enables custom-made synthetic communities.</title>
        <authorList>
            <person name="Afrizal A."/>
        </authorList>
    </citation>
    <scope>NUCLEOTIDE SEQUENCE</scope>
    <source>
        <strain evidence="8">DSM 29482</strain>
    </source>
</reference>
<sequence>MSLYKIQNSVQEVAEAISAVLNVDVTIIDENLYRVAATGKYKLFIGEKIPTNCSYELIFKNQKPEFIQAPKDNKVCQVCSRKDKCMELATLGYPIIKGEKCIGVIGLNAFNEEQKNNMMEKYNLLLVFLSKLSDLLIGNLNYYETIAELTIKSEETEKIIDGLENGIIGVDNKGKIKFINSKIESFFGISKENIIDKYVKDVLPELDVDLNNYNPQEKKLKIFNKKLSFIIRSIPVVVENKKVSNILEINKTTDMVRNAYKIVGVQNNIKFEDIIGNSEEIIKVKKIANQVAQSDSTVFLRGESGTGKELFARAIHYASLRKHAPIIPINCASIPDNLLESELFGYEGGAFTGARKEGQMGKFELANGGTLFLDEIGDLPIHLQPKLLRVLQEQSFMRIGGKDMISINFRLIAATNRNLEKMVEEGKFREDLYYRLNIIPIHIPPLRDRKKDILILSKFMLRKYCIRLEKDIKGFSSEVNRAFVEYNWPGNIRELENVVEYLVNIVNEDIINFKDLPIVMKELLNREAKDVSPKTLTLKSRVESYEKDIIGSMLRKYGTSTKAKKQISNILDIDLATLYRKLSKYNLQ</sequence>
<keyword evidence="4" id="KW-0238">DNA-binding</keyword>
<dbReference type="SUPFAM" id="SSF46689">
    <property type="entry name" value="Homeodomain-like"/>
    <property type="match status" value="1"/>
</dbReference>
<dbReference type="GO" id="GO:0003677">
    <property type="term" value="F:DNA binding"/>
    <property type="evidence" value="ECO:0007669"/>
    <property type="project" value="UniProtKB-KW"/>
</dbReference>
<evidence type="ECO:0000256" key="3">
    <source>
        <dbReference type="ARBA" id="ARBA00023015"/>
    </source>
</evidence>
<dbReference type="PROSITE" id="PS00676">
    <property type="entry name" value="SIGMA54_INTERACT_2"/>
    <property type="match status" value="1"/>
</dbReference>
<evidence type="ECO:0000256" key="5">
    <source>
        <dbReference type="ARBA" id="ARBA00023163"/>
    </source>
</evidence>
<dbReference type="PANTHER" id="PTHR32071:SF57">
    <property type="entry name" value="C4-DICARBOXYLATE TRANSPORT TRANSCRIPTIONAL REGULATORY PROTEIN DCTD"/>
    <property type="match status" value="1"/>
</dbReference>
<dbReference type="Gene3D" id="3.40.50.300">
    <property type="entry name" value="P-loop containing nucleotide triphosphate hydrolases"/>
    <property type="match status" value="1"/>
</dbReference>
<evidence type="ECO:0000256" key="2">
    <source>
        <dbReference type="ARBA" id="ARBA00022840"/>
    </source>
</evidence>
<dbReference type="InterPro" id="IPR029016">
    <property type="entry name" value="GAF-like_dom_sf"/>
</dbReference>
<keyword evidence="9" id="KW-1185">Reference proteome</keyword>
<accession>A0A9X2MKB6</accession>
<dbReference type="InterPro" id="IPR000014">
    <property type="entry name" value="PAS"/>
</dbReference>
<dbReference type="SUPFAM" id="SSF55785">
    <property type="entry name" value="PYP-like sensor domain (PAS domain)"/>
    <property type="match status" value="1"/>
</dbReference>
<name>A0A9X2MKB6_9FIRM</name>
<dbReference type="InterPro" id="IPR002078">
    <property type="entry name" value="Sigma_54_int"/>
</dbReference>
<dbReference type="Pfam" id="PF25601">
    <property type="entry name" value="AAA_lid_14"/>
    <property type="match status" value="1"/>
</dbReference>
<dbReference type="PROSITE" id="PS00675">
    <property type="entry name" value="SIGMA54_INTERACT_1"/>
    <property type="match status" value="1"/>
</dbReference>
<dbReference type="InterPro" id="IPR013767">
    <property type="entry name" value="PAS_fold"/>
</dbReference>
<evidence type="ECO:0000313" key="9">
    <source>
        <dbReference type="Proteomes" id="UP001142078"/>
    </source>
</evidence>
<comment type="caution">
    <text evidence="8">The sequence shown here is derived from an EMBL/GenBank/DDBJ whole genome shotgun (WGS) entry which is preliminary data.</text>
</comment>
<dbReference type="Gene3D" id="1.10.8.60">
    <property type="match status" value="1"/>
</dbReference>
<evidence type="ECO:0000313" key="8">
    <source>
        <dbReference type="EMBL" id="MCR2045098.1"/>
    </source>
</evidence>
<dbReference type="Pfam" id="PF00989">
    <property type="entry name" value="PAS"/>
    <property type="match status" value="1"/>
</dbReference>
<dbReference type="NCBIfam" id="TIGR00229">
    <property type="entry name" value="sensory_box"/>
    <property type="match status" value="1"/>
</dbReference>
<dbReference type="InterPro" id="IPR025944">
    <property type="entry name" value="Sigma_54_int_dom_CS"/>
</dbReference>
<dbReference type="Pfam" id="PF00158">
    <property type="entry name" value="Sigma54_activat"/>
    <property type="match status" value="1"/>
</dbReference>
<dbReference type="GO" id="GO:0005524">
    <property type="term" value="F:ATP binding"/>
    <property type="evidence" value="ECO:0007669"/>
    <property type="project" value="UniProtKB-KW"/>
</dbReference>
<dbReference type="InterPro" id="IPR009057">
    <property type="entry name" value="Homeodomain-like_sf"/>
</dbReference>
<dbReference type="PROSITE" id="PS50112">
    <property type="entry name" value="PAS"/>
    <property type="match status" value="1"/>
</dbReference>
<dbReference type="PROSITE" id="PS00688">
    <property type="entry name" value="SIGMA54_INTERACT_3"/>
    <property type="match status" value="1"/>
</dbReference>
<evidence type="ECO:0000259" key="6">
    <source>
        <dbReference type="PROSITE" id="PS50045"/>
    </source>
</evidence>
<dbReference type="Proteomes" id="UP001142078">
    <property type="component" value="Unassembled WGS sequence"/>
</dbReference>
<dbReference type="InterPro" id="IPR025662">
    <property type="entry name" value="Sigma_54_int_dom_ATP-bd_1"/>
</dbReference>